<dbReference type="CDD" id="cd00075">
    <property type="entry name" value="HATPase"/>
    <property type="match status" value="1"/>
</dbReference>
<evidence type="ECO:0000313" key="10">
    <source>
        <dbReference type="EMBL" id="GGC34891.1"/>
    </source>
</evidence>
<dbReference type="PROSITE" id="PS50110">
    <property type="entry name" value="RESPONSE_REGULATORY"/>
    <property type="match status" value="1"/>
</dbReference>
<dbReference type="InterPro" id="IPR018060">
    <property type="entry name" value="HTH_AraC"/>
</dbReference>
<evidence type="ECO:0000313" key="11">
    <source>
        <dbReference type="Proteomes" id="UP000597338"/>
    </source>
</evidence>
<evidence type="ECO:0000256" key="3">
    <source>
        <dbReference type="ARBA" id="ARBA00022553"/>
    </source>
</evidence>
<dbReference type="CDD" id="cd17574">
    <property type="entry name" value="REC_OmpR"/>
    <property type="match status" value="1"/>
</dbReference>
<dbReference type="PANTHER" id="PTHR43547:SF2">
    <property type="entry name" value="HYBRID SIGNAL TRANSDUCTION HISTIDINE KINASE C"/>
    <property type="match status" value="1"/>
</dbReference>
<dbReference type="InterPro" id="IPR013783">
    <property type="entry name" value="Ig-like_fold"/>
</dbReference>
<keyword evidence="10" id="KW-0418">Kinase</keyword>
<dbReference type="SMART" id="SM00387">
    <property type="entry name" value="HATPase_c"/>
    <property type="match status" value="1"/>
</dbReference>
<dbReference type="Pfam" id="PF07495">
    <property type="entry name" value="Y_Y_Y"/>
    <property type="match status" value="1"/>
</dbReference>
<dbReference type="Proteomes" id="UP000597338">
    <property type="component" value="Unassembled WGS sequence"/>
</dbReference>
<feature type="domain" description="Response regulatory" evidence="9">
    <location>
        <begin position="1056"/>
        <end position="1171"/>
    </location>
</feature>
<dbReference type="Gene3D" id="1.10.10.60">
    <property type="entry name" value="Homeodomain-like"/>
    <property type="match status" value="1"/>
</dbReference>
<dbReference type="Gene3D" id="2.130.10.10">
    <property type="entry name" value="YVTN repeat-like/Quinoprotein amine dehydrogenase"/>
    <property type="match status" value="2"/>
</dbReference>
<dbReference type="InterPro" id="IPR036097">
    <property type="entry name" value="HisK_dim/P_sf"/>
</dbReference>
<reference evidence="11" key="1">
    <citation type="journal article" date="2019" name="Int. J. Syst. Evol. Microbiol.">
        <title>The Global Catalogue of Microorganisms (GCM) 10K type strain sequencing project: providing services to taxonomists for standard genome sequencing and annotation.</title>
        <authorList>
            <consortium name="The Broad Institute Genomics Platform"/>
            <consortium name="The Broad Institute Genome Sequencing Center for Infectious Disease"/>
            <person name="Wu L."/>
            <person name="Ma J."/>
        </authorList>
    </citation>
    <scope>NUCLEOTIDE SEQUENCE [LARGE SCALE GENOMIC DNA]</scope>
    <source>
        <strain evidence="11">CGMCC 1.15342</strain>
    </source>
</reference>
<dbReference type="SUPFAM" id="SSF47384">
    <property type="entry name" value="Homodimeric domain of signal transducing histidine kinase"/>
    <property type="match status" value="1"/>
</dbReference>
<evidence type="ECO:0000256" key="6">
    <source>
        <dbReference type="PROSITE-ProRule" id="PRU00169"/>
    </source>
</evidence>
<feature type="domain" description="HTH araC/xylS-type" evidence="7">
    <location>
        <begin position="1203"/>
        <end position="1302"/>
    </location>
</feature>
<dbReference type="InterPro" id="IPR004358">
    <property type="entry name" value="Sig_transdc_His_kin-like_C"/>
</dbReference>
<dbReference type="InterPro" id="IPR036890">
    <property type="entry name" value="HATPase_C_sf"/>
</dbReference>
<dbReference type="Gene3D" id="3.30.565.10">
    <property type="entry name" value="Histidine kinase-like ATPase, C-terminal domain"/>
    <property type="match status" value="1"/>
</dbReference>
<comment type="caution">
    <text evidence="10">The sequence shown here is derived from an EMBL/GenBank/DDBJ whole genome shotgun (WGS) entry which is preliminary data.</text>
</comment>
<keyword evidence="11" id="KW-1185">Reference proteome</keyword>
<dbReference type="RefSeq" id="WP_188751889.1">
    <property type="nucleotide sequence ID" value="NZ_BMIK01000010.1"/>
</dbReference>
<dbReference type="PANTHER" id="PTHR43547">
    <property type="entry name" value="TWO-COMPONENT HISTIDINE KINASE"/>
    <property type="match status" value="1"/>
</dbReference>
<sequence length="1305" mass="145426">MELNRRLIFLIWGLLQTVPGLTQPLGYRSFQNVIAGAGATTVSAFAQDSLGMMWFGTNKGLVSYDGYVTQAHHGRNDSTNTYVYNIVVLNSRLLCLGTDYGVLFYDYQSDRYLPSTVSFPSDVRTLLLDDNDLWIGSLKGLYRYELDSKRLESFTGDATNDDQPKLTVYALAKLESDLYIGTYNGLYRKQDGVQSIGAVSLSTQHSRSNFFVNSLWVDTAEGTVWVGAEGALYRYDPTTTETTEAIPLHNQSVKSLAMDRHGMLLAGTDAGIYIYDPGKQSAVTVVHDARNDRSLANNIVWAIFTDREGNWWFGTDYGTSVTSGRPVFQTIPIYEVTGIGEGNRFYNILRDSRGRYWLGGTNGIIRTDTLGARRTAPAWYRMGDSRYPLSHNRIRDIYEDIDRQIWIATDGSVNRYNEATHGFDRYTIVNQTRTANANWAYDLFEDRNRRLWIATYLGGIFVVDKQRLMAASGDYIAQHQLTAADGLAGDFVNQLFQDVKGDIWALVYKKGLHRIQPDNYRVSAVTDGAGRPIQLPTYMMQDAEGIVWVGGDNAVYRLDPQHGTCQTVPISTFGTGEILCMEQVGAHIWISTSGALWTLDRGTLEVKRIKGESDFTAAFYDAAGSQVLLGAVNSITALPADAPHAATAAATLSFTALLANDRPVGTSGSNIRYRDHMELTHDQNNLVFRFADFVYAPDESKQFLYKMEGVDAEWVLMDRASNQLTYTNLQPGTYQLAVRKLDLSGDPTGAPLRFTVRIRPPWYETGAAQAIYLALAIGLIVWVVNFFRVRHNLKIERIEKQKTLELTNLKINFFTDVSHEFKTPLSLILGPTSQLLMDARHKGIHPQLEGIQRNALQLNTLIQQVMEFNRLEGAGDEGLMRSDVEWVSLVRNVFAAFQGSADTLGRTYTLKTELEELRGMADVVKIRSVLNNVLANAFKYTHAGDRIMVSLAAEQGEIIITVSDTGIGVPEKDLPYVFERFYRAANTTNRHAGSGIGLYLAKQYAEQHGGSMTITATEGKGTSVRIGLPVAAGIQPPAGAGERGAETSGATAERHRILVVDDNREITEFLAQLLLANYDVRVAHDGKDGLRQCMEWKPDVVIADAMMPLMDGLEMSRQIRSHVPLVDVAIILLTAKDDKQTELDSIGRGIDVFMAKPFDVAILRSRIVQLIEKKQATDRKLRVGAIATPQIPTAVSPDEQFLVEVTRIIEDQIDDPELNVQALSDQLDTGTKQLYRKVKHLTGLTPVEYIRSIRMKKAAMLLGQHKFTVAEVMYMVGFSNPSYFSKCFQAAFGRTPREFASERES</sequence>
<dbReference type="InterPro" id="IPR011110">
    <property type="entry name" value="Reg_prop"/>
</dbReference>
<dbReference type="InterPro" id="IPR015943">
    <property type="entry name" value="WD40/YVTN_repeat-like_dom_sf"/>
</dbReference>
<dbReference type="SUPFAM" id="SSF46689">
    <property type="entry name" value="Homeodomain-like"/>
    <property type="match status" value="1"/>
</dbReference>
<keyword evidence="4" id="KW-0805">Transcription regulation</keyword>
<dbReference type="GO" id="GO:0016301">
    <property type="term" value="F:kinase activity"/>
    <property type="evidence" value="ECO:0007669"/>
    <property type="project" value="UniProtKB-KW"/>
</dbReference>
<dbReference type="PRINTS" id="PR00344">
    <property type="entry name" value="BCTRLSENSOR"/>
</dbReference>
<dbReference type="Gene3D" id="3.40.50.2300">
    <property type="match status" value="1"/>
</dbReference>
<evidence type="ECO:0000256" key="4">
    <source>
        <dbReference type="ARBA" id="ARBA00023015"/>
    </source>
</evidence>
<dbReference type="SMART" id="SM00342">
    <property type="entry name" value="HTH_ARAC"/>
    <property type="match status" value="1"/>
</dbReference>
<dbReference type="PROSITE" id="PS01124">
    <property type="entry name" value="HTH_ARAC_FAMILY_2"/>
    <property type="match status" value="1"/>
</dbReference>
<dbReference type="SUPFAM" id="SSF63829">
    <property type="entry name" value="Calcium-dependent phosphotriesterase"/>
    <property type="match status" value="2"/>
</dbReference>
<dbReference type="InterPro" id="IPR001789">
    <property type="entry name" value="Sig_transdc_resp-reg_receiver"/>
</dbReference>
<dbReference type="PROSITE" id="PS50109">
    <property type="entry name" value="HIS_KIN"/>
    <property type="match status" value="1"/>
</dbReference>
<dbReference type="Gene3D" id="1.10.287.130">
    <property type="match status" value="1"/>
</dbReference>
<evidence type="ECO:0000256" key="5">
    <source>
        <dbReference type="ARBA" id="ARBA00023163"/>
    </source>
</evidence>
<evidence type="ECO:0000259" key="7">
    <source>
        <dbReference type="PROSITE" id="PS01124"/>
    </source>
</evidence>
<dbReference type="EMBL" id="BMIK01000010">
    <property type="protein sequence ID" value="GGC34891.1"/>
    <property type="molecule type" value="Genomic_DNA"/>
</dbReference>
<feature type="modified residue" description="4-aspartylphosphate" evidence="6">
    <location>
        <position position="1104"/>
    </location>
</feature>
<dbReference type="InterPro" id="IPR005467">
    <property type="entry name" value="His_kinase_dom"/>
</dbReference>
<dbReference type="SUPFAM" id="SSF55874">
    <property type="entry name" value="ATPase domain of HSP90 chaperone/DNA topoisomerase II/histidine kinase"/>
    <property type="match status" value="1"/>
</dbReference>
<dbReference type="Pfam" id="PF12833">
    <property type="entry name" value="HTH_18"/>
    <property type="match status" value="1"/>
</dbReference>
<keyword evidence="3 6" id="KW-0597">Phosphoprotein</keyword>
<dbReference type="Gene3D" id="2.60.40.10">
    <property type="entry name" value="Immunoglobulins"/>
    <property type="match status" value="1"/>
</dbReference>
<dbReference type="InterPro" id="IPR003661">
    <property type="entry name" value="HisK_dim/P_dom"/>
</dbReference>
<dbReference type="InterPro" id="IPR003594">
    <property type="entry name" value="HATPase_dom"/>
</dbReference>
<dbReference type="SUPFAM" id="SSF50978">
    <property type="entry name" value="WD40 repeat-like"/>
    <property type="match status" value="1"/>
</dbReference>
<dbReference type="Pfam" id="PF02518">
    <property type="entry name" value="HATPase_c"/>
    <property type="match status" value="1"/>
</dbReference>
<gene>
    <name evidence="10" type="ORF">GCM10011386_28790</name>
</gene>
<dbReference type="Pfam" id="PF07494">
    <property type="entry name" value="Reg_prop"/>
    <property type="match status" value="2"/>
</dbReference>
<dbReference type="SMART" id="SM00448">
    <property type="entry name" value="REC"/>
    <property type="match status" value="1"/>
</dbReference>
<dbReference type="SUPFAM" id="SSF52172">
    <property type="entry name" value="CheY-like"/>
    <property type="match status" value="1"/>
</dbReference>
<dbReference type="CDD" id="cd00082">
    <property type="entry name" value="HisKA"/>
    <property type="match status" value="1"/>
</dbReference>
<evidence type="ECO:0000256" key="1">
    <source>
        <dbReference type="ARBA" id="ARBA00000085"/>
    </source>
</evidence>
<keyword evidence="5" id="KW-0804">Transcription</keyword>
<feature type="domain" description="Histidine kinase" evidence="8">
    <location>
        <begin position="816"/>
        <end position="1032"/>
    </location>
</feature>
<dbReference type="EC" id="2.7.13.3" evidence="2"/>
<evidence type="ECO:0000259" key="9">
    <source>
        <dbReference type="PROSITE" id="PS50110"/>
    </source>
</evidence>
<dbReference type="SMART" id="SM00388">
    <property type="entry name" value="HisKA"/>
    <property type="match status" value="1"/>
</dbReference>
<proteinExistence type="predicted"/>
<dbReference type="InterPro" id="IPR036322">
    <property type="entry name" value="WD40_repeat_dom_sf"/>
</dbReference>
<protein>
    <recommendedName>
        <fullName evidence="2">histidine kinase</fullName>
        <ecNumber evidence="2">2.7.13.3</ecNumber>
    </recommendedName>
</protein>
<name>A0ABQ1M862_9SPHI</name>
<evidence type="ECO:0000256" key="2">
    <source>
        <dbReference type="ARBA" id="ARBA00012438"/>
    </source>
</evidence>
<comment type="catalytic activity">
    <reaction evidence="1">
        <text>ATP + protein L-histidine = ADP + protein N-phospho-L-histidine.</text>
        <dbReference type="EC" id="2.7.13.3"/>
    </reaction>
</comment>
<organism evidence="10 11">
    <name type="scientific">Parapedobacter defluvii</name>
    <dbReference type="NCBI Taxonomy" id="2045106"/>
    <lineage>
        <taxon>Bacteria</taxon>
        <taxon>Pseudomonadati</taxon>
        <taxon>Bacteroidota</taxon>
        <taxon>Sphingobacteriia</taxon>
        <taxon>Sphingobacteriales</taxon>
        <taxon>Sphingobacteriaceae</taxon>
        <taxon>Parapedobacter</taxon>
    </lineage>
</organism>
<dbReference type="Pfam" id="PF00512">
    <property type="entry name" value="HisKA"/>
    <property type="match status" value="1"/>
</dbReference>
<dbReference type="InterPro" id="IPR009057">
    <property type="entry name" value="Homeodomain-like_sf"/>
</dbReference>
<dbReference type="InterPro" id="IPR011123">
    <property type="entry name" value="Y_Y_Y"/>
</dbReference>
<evidence type="ECO:0000259" key="8">
    <source>
        <dbReference type="PROSITE" id="PS50109"/>
    </source>
</evidence>
<accession>A0ABQ1M862</accession>
<dbReference type="Pfam" id="PF00072">
    <property type="entry name" value="Response_reg"/>
    <property type="match status" value="1"/>
</dbReference>
<dbReference type="InterPro" id="IPR011006">
    <property type="entry name" value="CheY-like_superfamily"/>
</dbReference>
<keyword evidence="10" id="KW-0808">Transferase</keyword>